<keyword evidence="1" id="KW-1133">Transmembrane helix</keyword>
<dbReference type="PANTHER" id="PTHR30336:SF4">
    <property type="entry name" value="ENVELOPE BIOGENESIS FACTOR ELYC"/>
    <property type="match status" value="1"/>
</dbReference>
<dbReference type="CDD" id="cd06259">
    <property type="entry name" value="YdcF-like"/>
    <property type="match status" value="1"/>
</dbReference>
<keyword evidence="4" id="KW-1185">Reference proteome</keyword>
<feature type="transmembrane region" description="Helical" evidence="1">
    <location>
        <begin position="12"/>
        <end position="29"/>
    </location>
</feature>
<dbReference type="EMBL" id="JAFLNF010000002">
    <property type="protein sequence ID" value="MBO0344765.1"/>
    <property type="molecule type" value="Genomic_DNA"/>
</dbReference>
<dbReference type="InterPro" id="IPR051599">
    <property type="entry name" value="Cell_Envelope_Assoc"/>
</dbReference>
<dbReference type="PANTHER" id="PTHR30336">
    <property type="entry name" value="INNER MEMBRANE PROTEIN, PROBABLE PERMEASE"/>
    <property type="match status" value="1"/>
</dbReference>
<protein>
    <submittedName>
        <fullName evidence="3">YdcF family protein</fullName>
    </submittedName>
</protein>
<keyword evidence="1" id="KW-0472">Membrane</keyword>
<feature type="transmembrane region" description="Helical" evidence="1">
    <location>
        <begin position="41"/>
        <end position="62"/>
    </location>
</feature>
<comment type="caution">
    <text evidence="3">The sequence shown here is derived from an EMBL/GenBank/DDBJ whole genome shotgun (WGS) entry which is preliminary data.</text>
</comment>
<dbReference type="GO" id="GO:0005886">
    <property type="term" value="C:plasma membrane"/>
    <property type="evidence" value="ECO:0007669"/>
    <property type="project" value="TreeGrafter"/>
</dbReference>
<dbReference type="RefSeq" id="WP_206938924.1">
    <property type="nucleotide sequence ID" value="NZ_JAFLNF010000002.1"/>
</dbReference>
<dbReference type="InterPro" id="IPR003848">
    <property type="entry name" value="DUF218"/>
</dbReference>
<dbReference type="Pfam" id="PF02698">
    <property type="entry name" value="DUF218"/>
    <property type="match status" value="1"/>
</dbReference>
<dbReference type="AlphaFoldDB" id="A0A939J4H7"/>
<dbReference type="GO" id="GO:0043164">
    <property type="term" value="P:Gram-negative-bacterium-type cell wall biogenesis"/>
    <property type="evidence" value="ECO:0007669"/>
    <property type="project" value="TreeGrafter"/>
</dbReference>
<evidence type="ECO:0000313" key="3">
    <source>
        <dbReference type="EMBL" id="MBO0344765.1"/>
    </source>
</evidence>
<evidence type="ECO:0000256" key="1">
    <source>
        <dbReference type="SAM" id="Phobius"/>
    </source>
</evidence>
<evidence type="ECO:0000313" key="4">
    <source>
        <dbReference type="Proteomes" id="UP000664779"/>
    </source>
</evidence>
<name>A0A939J4H7_9HYPH</name>
<feature type="domain" description="DUF218" evidence="2">
    <location>
        <begin position="83"/>
        <end position="250"/>
    </location>
</feature>
<gene>
    <name evidence="3" type="ORF">J0X15_06005</name>
</gene>
<organism evidence="3 4">
    <name type="scientific">Roseibium limicola</name>
    <dbReference type="NCBI Taxonomy" id="2816037"/>
    <lineage>
        <taxon>Bacteria</taxon>
        <taxon>Pseudomonadati</taxon>
        <taxon>Pseudomonadota</taxon>
        <taxon>Alphaproteobacteria</taxon>
        <taxon>Hyphomicrobiales</taxon>
        <taxon>Stappiaceae</taxon>
        <taxon>Roseibium</taxon>
    </lineage>
</organism>
<dbReference type="GO" id="GO:0000270">
    <property type="term" value="P:peptidoglycan metabolic process"/>
    <property type="evidence" value="ECO:0007669"/>
    <property type="project" value="TreeGrafter"/>
</dbReference>
<dbReference type="Proteomes" id="UP000664779">
    <property type="component" value="Unassembled WGS sequence"/>
</dbReference>
<proteinExistence type="predicted"/>
<dbReference type="InterPro" id="IPR014729">
    <property type="entry name" value="Rossmann-like_a/b/a_fold"/>
</dbReference>
<evidence type="ECO:0000259" key="2">
    <source>
        <dbReference type="Pfam" id="PF02698"/>
    </source>
</evidence>
<accession>A0A939J4H7</accession>
<keyword evidence="1" id="KW-0812">Transmembrane</keyword>
<dbReference type="Gene3D" id="3.40.50.620">
    <property type="entry name" value="HUPs"/>
    <property type="match status" value="1"/>
</dbReference>
<reference evidence="3" key="1">
    <citation type="submission" date="2021-03" db="EMBL/GenBank/DDBJ databases">
        <title>Roseibium sp. CAU 1637 isolated from Incheon.</title>
        <authorList>
            <person name="Kim W."/>
        </authorList>
    </citation>
    <scope>NUCLEOTIDE SEQUENCE</scope>
    <source>
        <strain evidence="3">CAU 1637</strain>
    </source>
</reference>
<sequence length="267" mass="29360">MFFIVSKIGFFFVQPSNFLLASAVVGWLVTWTRWARAGRWLAGLALALLLFIGLSPAANWLMAPLEQRFPLPELTALPENIAGIIVLGGAMDTSASEGRRDVALNEAAERMTIVPYLSRLFPQAVIVHSGGQGDLVPGDVSEADGARRLFRDFGIDDARVLLEGASRNTHENAVFTKRLIGGRSDGNWLLVTSAYHMPRAMGVFRQAGHERLIAYPVDYRVIAEGGESYLFSGVSNGLLRFDTAFREWLGLTIYWLTGRSSDLFPAP</sequence>